<evidence type="ECO:0000313" key="2">
    <source>
        <dbReference type="EMBL" id="OIQ71986.1"/>
    </source>
</evidence>
<accession>A0A1J5PLF2</accession>
<reference evidence="2" key="1">
    <citation type="submission" date="2016-10" db="EMBL/GenBank/DDBJ databases">
        <title>Sequence of Gallionella enrichment culture.</title>
        <authorList>
            <person name="Poehlein A."/>
            <person name="Muehling M."/>
            <person name="Daniel R."/>
        </authorList>
    </citation>
    <scope>NUCLEOTIDE SEQUENCE</scope>
</reference>
<feature type="compositionally biased region" description="Basic and acidic residues" evidence="1">
    <location>
        <begin position="63"/>
        <end position="90"/>
    </location>
</feature>
<evidence type="ECO:0000256" key="1">
    <source>
        <dbReference type="SAM" id="MobiDB-lite"/>
    </source>
</evidence>
<feature type="compositionally biased region" description="Acidic residues" evidence="1">
    <location>
        <begin position="1"/>
        <end position="11"/>
    </location>
</feature>
<name>A0A1J5PLF2_9ZZZZ</name>
<feature type="region of interest" description="Disordered" evidence="1">
    <location>
        <begin position="1"/>
        <end position="112"/>
    </location>
</feature>
<dbReference type="EMBL" id="MLJW01003470">
    <property type="protein sequence ID" value="OIQ71986.1"/>
    <property type="molecule type" value="Genomic_DNA"/>
</dbReference>
<gene>
    <name evidence="2" type="ORF">GALL_463920</name>
</gene>
<dbReference type="AlphaFoldDB" id="A0A1J5PLF2"/>
<sequence>MRDEVRDEDDGDGLRDDGEQQHAVNAEDMGEREDKDQRQRNRDHRGKNTRQVIHVAVEAVNVEMRDAIQQRQDGHHAVGPSHLRDAEKGGDGCGKQQQHRAAKRGAQQLEPL</sequence>
<protein>
    <submittedName>
        <fullName evidence="2">Uncharacterized protein</fullName>
    </submittedName>
</protein>
<comment type="caution">
    <text evidence="2">The sequence shown here is derived from an EMBL/GenBank/DDBJ whole genome shotgun (WGS) entry which is preliminary data.</text>
</comment>
<organism evidence="2">
    <name type="scientific">mine drainage metagenome</name>
    <dbReference type="NCBI Taxonomy" id="410659"/>
    <lineage>
        <taxon>unclassified sequences</taxon>
        <taxon>metagenomes</taxon>
        <taxon>ecological metagenomes</taxon>
    </lineage>
</organism>
<proteinExistence type="predicted"/>